<dbReference type="PATRIC" id="fig|1249627.3.peg.370"/>
<dbReference type="SUPFAM" id="SSF55785">
    <property type="entry name" value="PYP-like sensor domain (PAS domain)"/>
    <property type="match status" value="1"/>
</dbReference>
<keyword evidence="12" id="KW-0418">Kinase</keyword>
<dbReference type="FunFam" id="1.10.287.130:FF:000001">
    <property type="entry name" value="Two-component sensor histidine kinase"/>
    <property type="match status" value="1"/>
</dbReference>
<dbReference type="EC" id="2.7.13.3" evidence="3"/>
<dbReference type="SMART" id="SM00388">
    <property type="entry name" value="HisKA"/>
    <property type="match status" value="1"/>
</dbReference>
<evidence type="ECO:0000256" key="3">
    <source>
        <dbReference type="ARBA" id="ARBA00012438"/>
    </source>
</evidence>
<comment type="catalytic activity">
    <reaction evidence="1">
        <text>ATP + protein L-histidine = ADP + protein N-phospho-L-histidine.</text>
        <dbReference type="EC" id="2.7.13.3"/>
    </reaction>
</comment>
<dbReference type="STRING" id="1249627.D779_2415"/>
<name>W9VBK0_9GAMM</name>
<dbReference type="PRINTS" id="PR00344">
    <property type="entry name" value="BCTRLSENSOR"/>
</dbReference>
<keyword evidence="5" id="KW-0813">Transport</keyword>
<evidence type="ECO:0000256" key="1">
    <source>
        <dbReference type="ARBA" id="ARBA00000085"/>
    </source>
</evidence>
<evidence type="ECO:0000256" key="13">
    <source>
        <dbReference type="ARBA" id="ARBA00022840"/>
    </source>
</evidence>
<evidence type="ECO:0000256" key="7">
    <source>
        <dbReference type="ARBA" id="ARBA00022553"/>
    </source>
</evidence>
<dbReference type="InterPro" id="IPR035965">
    <property type="entry name" value="PAS-like_dom_sf"/>
</dbReference>
<evidence type="ECO:0000256" key="11">
    <source>
        <dbReference type="ARBA" id="ARBA00022741"/>
    </source>
</evidence>
<evidence type="ECO:0000256" key="4">
    <source>
        <dbReference type="ARBA" id="ARBA00019665"/>
    </source>
</evidence>
<evidence type="ECO:0000256" key="5">
    <source>
        <dbReference type="ARBA" id="ARBA00022448"/>
    </source>
</evidence>
<keyword evidence="15" id="KW-0902">Two-component regulatory system</keyword>
<evidence type="ECO:0000313" key="21">
    <source>
        <dbReference type="Proteomes" id="UP000019460"/>
    </source>
</evidence>
<dbReference type="Pfam" id="PF02518">
    <property type="entry name" value="HATPase_c"/>
    <property type="match status" value="1"/>
</dbReference>
<accession>W9VBK0</accession>
<evidence type="ECO:0000256" key="6">
    <source>
        <dbReference type="ARBA" id="ARBA00022475"/>
    </source>
</evidence>
<dbReference type="Gene3D" id="3.30.565.10">
    <property type="entry name" value="Histidine kinase-like ATPase, C-terminal domain"/>
    <property type="match status" value="1"/>
</dbReference>
<dbReference type="Pfam" id="PF13188">
    <property type="entry name" value="PAS_8"/>
    <property type="match status" value="1"/>
</dbReference>
<dbReference type="GO" id="GO:0000155">
    <property type="term" value="F:phosphorelay sensor kinase activity"/>
    <property type="evidence" value="ECO:0007669"/>
    <property type="project" value="InterPro"/>
</dbReference>
<dbReference type="Proteomes" id="UP000019460">
    <property type="component" value="Unassembled WGS sequence"/>
</dbReference>
<evidence type="ECO:0000256" key="12">
    <source>
        <dbReference type="ARBA" id="ARBA00022777"/>
    </source>
</evidence>
<proteinExistence type="predicted"/>
<dbReference type="GO" id="GO:0005524">
    <property type="term" value="F:ATP binding"/>
    <property type="evidence" value="ECO:0007669"/>
    <property type="project" value="UniProtKB-KW"/>
</dbReference>
<dbReference type="GO" id="GO:0016036">
    <property type="term" value="P:cellular response to phosphate starvation"/>
    <property type="evidence" value="ECO:0007669"/>
    <property type="project" value="TreeGrafter"/>
</dbReference>
<evidence type="ECO:0000256" key="2">
    <source>
        <dbReference type="ARBA" id="ARBA00004236"/>
    </source>
</evidence>
<dbReference type="InterPro" id="IPR004358">
    <property type="entry name" value="Sig_transdc_His_kin-like_C"/>
</dbReference>
<keyword evidence="10 18" id="KW-0812">Transmembrane</keyword>
<evidence type="ECO:0000256" key="17">
    <source>
        <dbReference type="ARBA" id="ARBA00025207"/>
    </source>
</evidence>
<evidence type="ECO:0000256" key="16">
    <source>
        <dbReference type="ARBA" id="ARBA00023136"/>
    </source>
</evidence>
<dbReference type="InterPro" id="IPR003661">
    <property type="entry name" value="HisK_dim/P_dom"/>
</dbReference>
<protein>
    <recommendedName>
        <fullName evidence="4">Phosphate regulon sensor protein PhoR</fullName>
        <ecNumber evidence="3">2.7.13.3</ecNumber>
    </recommendedName>
</protein>
<keyword evidence="9" id="KW-0808">Transferase</keyword>
<dbReference type="InterPro" id="IPR036097">
    <property type="entry name" value="HisK_dim/P_sf"/>
</dbReference>
<reference evidence="20 21" key="1">
    <citation type="submission" date="2012-11" db="EMBL/GenBank/DDBJ databases">
        <title>Genome assembly of Thiorhodococcus sp. AK35.</title>
        <authorList>
            <person name="Nupur N."/>
            <person name="Khatri I."/>
            <person name="Subramanian S."/>
            <person name="Pinnaka A."/>
        </authorList>
    </citation>
    <scope>NUCLEOTIDE SEQUENCE [LARGE SCALE GENOMIC DNA]</scope>
    <source>
        <strain evidence="20 21">AK35</strain>
    </source>
</reference>
<evidence type="ECO:0000256" key="18">
    <source>
        <dbReference type="SAM" id="Phobius"/>
    </source>
</evidence>
<comment type="subcellular location">
    <subcellularLocation>
        <location evidence="2">Cell membrane</location>
    </subcellularLocation>
</comment>
<dbReference type="PANTHER" id="PTHR45453:SF1">
    <property type="entry name" value="PHOSPHATE REGULON SENSOR PROTEIN PHOR"/>
    <property type="match status" value="1"/>
</dbReference>
<dbReference type="PROSITE" id="PS50109">
    <property type="entry name" value="HIS_KIN"/>
    <property type="match status" value="1"/>
</dbReference>
<evidence type="ECO:0000256" key="9">
    <source>
        <dbReference type="ARBA" id="ARBA00022679"/>
    </source>
</evidence>
<keyword evidence="21" id="KW-1185">Reference proteome</keyword>
<keyword evidence="6" id="KW-1003">Cell membrane</keyword>
<dbReference type="InterPro" id="IPR003594">
    <property type="entry name" value="HATPase_dom"/>
</dbReference>
<comment type="function">
    <text evidence="17">Member of the two-component regulatory system PhoR/PhoB involved in the phosphate regulon genes expression. PhoR may function as a membrane-associated protein kinase that phosphorylates PhoB in response to environmental signals.</text>
</comment>
<dbReference type="InterPro" id="IPR014310">
    <property type="entry name" value="Sig_transdc_His_kinase_PhoR"/>
</dbReference>
<dbReference type="GO" id="GO:0006817">
    <property type="term" value="P:phosphate ion transport"/>
    <property type="evidence" value="ECO:0007669"/>
    <property type="project" value="UniProtKB-KW"/>
</dbReference>
<dbReference type="eggNOG" id="COG5002">
    <property type="taxonomic scope" value="Bacteria"/>
</dbReference>
<sequence length="452" mass="51771">MSDQSDIEGESMRRPLIFELNLVLLPTAAVIALASMGADPALIWPLALLPYTTRSLYHLIRLALLIRRQHRLVPPFPRGLWGDVYRSIARYQQRGRKSRKRQIRFTRRFREAANAVPDALVILDKQLRIDWANPAAAKLMNIHWPDDDGRLFTDLLSNPGLDDFIETSEYMRPLDIAPEHNRAIMLSLRITPFGERKKQRLVVGRDITKIYHLNMIRRDFVANASHELRTPLTVIAGFLENLLDAPITPINHRRPLTLMHNQTERMRSIIDDLLTLSRLEMDESPEEQQTADVPDELHLIMQEAQALSGGRHPMEIHVDDDLLLLGNQPELRSAFSNLIFNAIKHTPHGTRIGIRWCCDEDGAWFSVEDDGPGIAPEHLPRLTERFYRVDRARSRESGGTGLGLAIVKHVLNRHEARLTISSEPERGAIFSCRFPARRIVWRDEEKLSVNGC</sequence>
<keyword evidence="13" id="KW-0067">ATP-binding</keyword>
<comment type="caution">
    <text evidence="20">The sequence shown here is derived from an EMBL/GenBank/DDBJ whole genome shotgun (WGS) entry which is preliminary data.</text>
</comment>
<evidence type="ECO:0000259" key="19">
    <source>
        <dbReference type="PROSITE" id="PS50109"/>
    </source>
</evidence>
<organism evidence="20 21">
    <name type="scientific">Imhoffiella purpurea</name>
    <dbReference type="NCBI Taxonomy" id="1249627"/>
    <lineage>
        <taxon>Bacteria</taxon>
        <taxon>Pseudomonadati</taxon>
        <taxon>Pseudomonadota</taxon>
        <taxon>Gammaproteobacteria</taxon>
        <taxon>Chromatiales</taxon>
        <taxon>Chromatiaceae</taxon>
        <taxon>Imhoffiella</taxon>
    </lineage>
</organism>
<dbReference type="SUPFAM" id="SSF47384">
    <property type="entry name" value="Homodimeric domain of signal transducing histidine kinase"/>
    <property type="match status" value="1"/>
</dbReference>
<dbReference type="EMBL" id="AONC01000004">
    <property type="protein sequence ID" value="EXJ16804.1"/>
    <property type="molecule type" value="Genomic_DNA"/>
</dbReference>
<dbReference type="Pfam" id="PF11808">
    <property type="entry name" value="PhoR"/>
    <property type="match status" value="1"/>
</dbReference>
<gene>
    <name evidence="20" type="ORF">D779_2415</name>
</gene>
<keyword evidence="11" id="KW-0547">Nucleotide-binding</keyword>
<keyword evidence="16 18" id="KW-0472">Membrane</keyword>
<dbReference type="SUPFAM" id="SSF55874">
    <property type="entry name" value="ATPase domain of HSP90 chaperone/DNA topoisomerase II/histidine kinase"/>
    <property type="match status" value="1"/>
</dbReference>
<dbReference type="SMART" id="SM00387">
    <property type="entry name" value="HATPase_c"/>
    <property type="match status" value="1"/>
</dbReference>
<keyword evidence="7" id="KW-0597">Phosphoprotein</keyword>
<dbReference type="Gene3D" id="1.10.287.130">
    <property type="match status" value="1"/>
</dbReference>
<dbReference type="AlphaFoldDB" id="W9VBK0"/>
<dbReference type="InterPro" id="IPR005467">
    <property type="entry name" value="His_kinase_dom"/>
</dbReference>
<dbReference type="NCBIfam" id="NF008235">
    <property type="entry name" value="PRK11006.1"/>
    <property type="match status" value="1"/>
</dbReference>
<dbReference type="InterPro" id="IPR000014">
    <property type="entry name" value="PAS"/>
</dbReference>
<dbReference type="Gene3D" id="3.30.450.20">
    <property type="entry name" value="PAS domain"/>
    <property type="match status" value="1"/>
</dbReference>
<dbReference type="Pfam" id="PF00512">
    <property type="entry name" value="HisKA"/>
    <property type="match status" value="1"/>
</dbReference>
<dbReference type="FunFam" id="3.30.565.10:FF:000006">
    <property type="entry name" value="Sensor histidine kinase WalK"/>
    <property type="match status" value="1"/>
</dbReference>
<dbReference type="CDD" id="cd00082">
    <property type="entry name" value="HisKA"/>
    <property type="match status" value="1"/>
</dbReference>
<dbReference type="InterPro" id="IPR021766">
    <property type="entry name" value="PhoR_N"/>
</dbReference>
<dbReference type="InterPro" id="IPR050351">
    <property type="entry name" value="BphY/WalK/GraS-like"/>
</dbReference>
<dbReference type="NCBIfam" id="TIGR02966">
    <property type="entry name" value="phoR_proteo"/>
    <property type="match status" value="1"/>
</dbReference>
<dbReference type="InterPro" id="IPR036890">
    <property type="entry name" value="HATPase_C_sf"/>
</dbReference>
<dbReference type="PANTHER" id="PTHR45453">
    <property type="entry name" value="PHOSPHATE REGULON SENSOR PROTEIN PHOR"/>
    <property type="match status" value="1"/>
</dbReference>
<dbReference type="GO" id="GO:0004721">
    <property type="term" value="F:phosphoprotein phosphatase activity"/>
    <property type="evidence" value="ECO:0007669"/>
    <property type="project" value="InterPro"/>
</dbReference>
<keyword evidence="8" id="KW-0592">Phosphate transport</keyword>
<feature type="domain" description="Histidine kinase" evidence="19">
    <location>
        <begin position="223"/>
        <end position="438"/>
    </location>
</feature>
<evidence type="ECO:0000313" key="20">
    <source>
        <dbReference type="EMBL" id="EXJ16804.1"/>
    </source>
</evidence>
<evidence type="ECO:0000256" key="14">
    <source>
        <dbReference type="ARBA" id="ARBA00022989"/>
    </source>
</evidence>
<keyword evidence="14 18" id="KW-1133">Transmembrane helix</keyword>
<dbReference type="SMART" id="SM00091">
    <property type="entry name" value="PAS"/>
    <property type="match status" value="1"/>
</dbReference>
<evidence type="ECO:0000256" key="15">
    <source>
        <dbReference type="ARBA" id="ARBA00023012"/>
    </source>
</evidence>
<evidence type="ECO:0000256" key="10">
    <source>
        <dbReference type="ARBA" id="ARBA00022692"/>
    </source>
</evidence>
<evidence type="ECO:0000256" key="8">
    <source>
        <dbReference type="ARBA" id="ARBA00022592"/>
    </source>
</evidence>
<feature type="transmembrane region" description="Helical" evidence="18">
    <location>
        <begin position="16"/>
        <end position="36"/>
    </location>
</feature>
<dbReference type="GO" id="GO:0005886">
    <property type="term" value="C:plasma membrane"/>
    <property type="evidence" value="ECO:0007669"/>
    <property type="project" value="UniProtKB-SubCell"/>
</dbReference>